<reference evidence="5" key="1">
    <citation type="submission" date="2016-10" db="EMBL/GenBank/DDBJ databases">
        <authorList>
            <person name="Varghese N."/>
            <person name="Submissions S."/>
        </authorList>
    </citation>
    <scope>NUCLEOTIDE SEQUENCE [LARGE SCALE GENOMIC DNA]</scope>
    <source>
        <strain evidence="5">8N4</strain>
    </source>
</reference>
<keyword evidence="2" id="KW-0520">NAD</keyword>
<evidence type="ECO:0000256" key="1">
    <source>
        <dbReference type="ARBA" id="ARBA00023002"/>
    </source>
</evidence>
<dbReference type="PANTHER" id="PTHR43333">
    <property type="entry name" value="2-HACID_DH_C DOMAIN-CONTAINING PROTEIN"/>
    <property type="match status" value="1"/>
</dbReference>
<dbReference type="Gene3D" id="3.40.50.720">
    <property type="entry name" value="NAD(P)-binding Rossmann-like Domain"/>
    <property type="match status" value="2"/>
</dbReference>
<organism evidence="4 5">
    <name type="scientific">Rosenbergiella nectarea</name>
    <dbReference type="NCBI Taxonomy" id="988801"/>
    <lineage>
        <taxon>Bacteria</taxon>
        <taxon>Pseudomonadati</taxon>
        <taxon>Pseudomonadota</taxon>
        <taxon>Gammaproteobacteria</taxon>
        <taxon>Enterobacterales</taxon>
        <taxon>Erwiniaceae</taxon>
        <taxon>Rosenbergiella</taxon>
    </lineage>
</organism>
<dbReference type="GO" id="GO:0016491">
    <property type="term" value="F:oxidoreductase activity"/>
    <property type="evidence" value="ECO:0007669"/>
    <property type="project" value="UniProtKB-KW"/>
</dbReference>
<dbReference type="Proteomes" id="UP000242515">
    <property type="component" value="Unassembled WGS sequence"/>
</dbReference>
<sequence>MHPIAFYSRHAETDLWLAPLHAALPDVTLNVWPVHDERATVALTWAPDQAFIDAHPNLKVIFNMGAGVDAILSLTLPKDIAVIRVKDGGMAVQLAEYCCEAVIRFYREFPQYEQQRQQHKWQNNLLNNREDYPVGVMGLGVLGEKIAQSLRQFDYPVNGWSHSRKAIPGVTCYDGQQLEAFLRASRILICVLPLTDKTRGILNTQHLSLLKDDGYVINVARGGHLIEEDLIQLIKEGKIRGATLDVTQNEPLSDRDPLWQVPQIRITPHIAGKTQVDHVLAQVVPQITRWFAQGEVEGAIDLHQGY</sequence>
<keyword evidence="5" id="KW-1185">Reference proteome</keyword>
<dbReference type="Pfam" id="PF02826">
    <property type="entry name" value="2-Hacid_dh_C"/>
    <property type="match status" value="1"/>
</dbReference>
<dbReference type="OrthoDB" id="9787219at2"/>
<name>A0A1H9ETQ4_9GAMM</name>
<accession>A0A1H9ETQ4</accession>
<feature type="domain" description="D-isomer specific 2-hydroxyacid dehydrogenase NAD-binding" evidence="3">
    <location>
        <begin position="102"/>
        <end position="271"/>
    </location>
</feature>
<protein>
    <submittedName>
        <fullName evidence="4">Glyoxylate/hydroxypyruvate reductase A</fullName>
    </submittedName>
</protein>
<dbReference type="RefSeq" id="WP_092672628.1">
    <property type="nucleotide sequence ID" value="NZ_FOGC01000002.1"/>
</dbReference>
<keyword evidence="1" id="KW-0560">Oxidoreductase</keyword>
<evidence type="ECO:0000256" key="2">
    <source>
        <dbReference type="ARBA" id="ARBA00023027"/>
    </source>
</evidence>
<dbReference type="AlphaFoldDB" id="A0A1H9ETQ4"/>
<dbReference type="STRING" id="988801.SAMN05216522_10256"/>
<keyword evidence="4" id="KW-0670">Pyruvate</keyword>
<dbReference type="EMBL" id="FOGC01000002">
    <property type="protein sequence ID" value="SEQ29084.1"/>
    <property type="molecule type" value="Genomic_DNA"/>
</dbReference>
<dbReference type="GO" id="GO:0051287">
    <property type="term" value="F:NAD binding"/>
    <property type="evidence" value="ECO:0007669"/>
    <property type="project" value="InterPro"/>
</dbReference>
<dbReference type="InterPro" id="IPR006140">
    <property type="entry name" value="D-isomer_DH_NAD-bd"/>
</dbReference>
<gene>
    <name evidence="4" type="ORF">SAMN05216522_10256</name>
</gene>
<dbReference type="CDD" id="cd12164">
    <property type="entry name" value="GDH_like_2"/>
    <property type="match status" value="1"/>
</dbReference>
<evidence type="ECO:0000313" key="5">
    <source>
        <dbReference type="Proteomes" id="UP000242515"/>
    </source>
</evidence>
<evidence type="ECO:0000313" key="4">
    <source>
        <dbReference type="EMBL" id="SEQ29084.1"/>
    </source>
</evidence>
<evidence type="ECO:0000259" key="3">
    <source>
        <dbReference type="Pfam" id="PF02826"/>
    </source>
</evidence>
<dbReference type="SUPFAM" id="SSF51735">
    <property type="entry name" value="NAD(P)-binding Rossmann-fold domains"/>
    <property type="match status" value="1"/>
</dbReference>
<dbReference type="InterPro" id="IPR036291">
    <property type="entry name" value="NAD(P)-bd_dom_sf"/>
</dbReference>
<dbReference type="PANTHER" id="PTHR43333:SF1">
    <property type="entry name" value="D-ISOMER SPECIFIC 2-HYDROXYACID DEHYDROGENASE NAD-BINDING DOMAIN-CONTAINING PROTEIN"/>
    <property type="match status" value="1"/>
</dbReference>
<dbReference type="SUPFAM" id="SSF52283">
    <property type="entry name" value="Formate/glycerate dehydrogenase catalytic domain-like"/>
    <property type="match status" value="1"/>
</dbReference>
<proteinExistence type="predicted"/>